<evidence type="ECO:0000313" key="5">
    <source>
        <dbReference type="Proteomes" id="UP000649617"/>
    </source>
</evidence>
<reference evidence="4" key="1">
    <citation type="submission" date="2021-02" db="EMBL/GenBank/DDBJ databases">
        <authorList>
            <person name="Dougan E. K."/>
            <person name="Rhodes N."/>
            <person name="Thang M."/>
            <person name="Chan C."/>
        </authorList>
    </citation>
    <scope>NUCLEOTIDE SEQUENCE</scope>
</reference>
<organism evidence="4 5">
    <name type="scientific">Symbiodinium pilosum</name>
    <name type="common">Dinoflagellate</name>
    <dbReference type="NCBI Taxonomy" id="2952"/>
    <lineage>
        <taxon>Eukaryota</taxon>
        <taxon>Sar</taxon>
        <taxon>Alveolata</taxon>
        <taxon>Dinophyceae</taxon>
        <taxon>Suessiales</taxon>
        <taxon>Symbiodiniaceae</taxon>
        <taxon>Symbiodinium</taxon>
    </lineage>
</organism>
<dbReference type="OrthoDB" id="2129491at2759"/>
<comment type="similarity">
    <text evidence="1">Belongs to the Gfo/Idh/MocA family.</text>
</comment>
<sequence>MAVHWGILGCAGIAEKFCASVSRVENAVITGVASRTAGKAADFIAANCPGAKSYDSYEELLADTSIQAVYIPVPTALRAELAVKAAAAKKHLLVEKPIATATEAKMMIDACREAGVQFMDNTMFLHNPRQDAIKAVLNDKDLFGQIKHVNSTFSIDMGLDESWASGNIRMKKSLEPLGCLGDLGWYNARLTLWAFDYALPSAVSCTYVEHTDEGVPTHIMAQMRFGTRTASFMASFRAAFRNSAEFVGEKALVSIEDFVVSSKLDTASYKVTKTTFGAKAETFPVAILKDEELKTGVQHSNLVATFSNLVASGKVDEAWPQQTYQTQLVLDAMVKSAEQGGAWVALS</sequence>
<dbReference type="AlphaFoldDB" id="A0A812U9Y2"/>
<dbReference type="InterPro" id="IPR036291">
    <property type="entry name" value="NAD(P)-bd_dom_sf"/>
</dbReference>
<evidence type="ECO:0008006" key="6">
    <source>
        <dbReference type="Google" id="ProtNLM"/>
    </source>
</evidence>
<dbReference type="Pfam" id="PF01408">
    <property type="entry name" value="GFO_IDH_MocA"/>
    <property type="match status" value="1"/>
</dbReference>
<dbReference type="PANTHER" id="PTHR46368">
    <property type="match status" value="1"/>
</dbReference>
<evidence type="ECO:0000259" key="3">
    <source>
        <dbReference type="Pfam" id="PF22725"/>
    </source>
</evidence>
<accession>A0A812U9Y2</accession>
<evidence type="ECO:0000313" key="4">
    <source>
        <dbReference type="EMBL" id="CAE7568476.1"/>
    </source>
</evidence>
<dbReference type="SUPFAM" id="SSF51735">
    <property type="entry name" value="NAD(P)-binding Rossmann-fold domains"/>
    <property type="match status" value="1"/>
</dbReference>
<dbReference type="EMBL" id="CAJNIZ010036914">
    <property type="protein sequence ID" value="CAE7568476.1"/>
    <property type="molecule type" value="Genomic_DNA"/>
</dbReference>
<keyword evidence="5" id="KW-1185">Reference proteome</keyword>
<gene>
    <name evidence="4" type="ORF">SPIL2461_LOCUS15294</name>
</gene>
<dbReference type="Gene3D" id="3.40.50.720">
    <property type="entry name" value="NAD(P)-binding Rossmann-like Domain"/>
    <property type="match status" value="1"/>
</dbReference>
<dbReference type="GO" id="GO:0000166">
    <property type="term" value="F:nucleotide binding"/>
    <property type="evidence" value="ECO:0007669"/>
    <property type="project" value="InterPro"/>
</dbReference>
<proteinExistence type="inferred from homology"/>
<evidence type="ECO:0000256" key="1">
    <source>
        <dbReference type="ARBA" id="ARBA00010928"/>
    </source>
</evidence>
<feature type="domain" description="Gfo/Idh/MocA-like oxidoreductase N-terminal" evidence="2">
    <location>
        <begin position="4"/>
        <end position="119"/>
    </location>
</feature>
<dbReference type="PANTHER" id="PTHR46368:SF4">
    <property type="entry name" value="OS10G0403700 PROTEIN"/>
    <property type="match status" value="1"/>
</dbReference>
<comment type="caution">
    <text evidence="4">The sequence shown here is derived from an EMBL/GenBank/DDBJ whole genome shotgun (WGS) entry which is preliminary data.</text>
</comment>
<dbReference type="SUPFAM" id="SSF55347">
    <property type="entry name" value="Glyceraldehyde-3-phosphate dehydrogenase-like, C-terminal domain"/>
    <property type="match status" value="1"/>
</dbReference>
<dbReference type="Gene3D" id="3.30.360.10">
    <property type="entry name" value="Dihydrodipicolinate Reductase, domain 2"/>
    <property type="match status" value="1"/>
</dbReference>
<dbReference type="Proteomes" id="UP000649617">
    <property type="component" value="Unassembled WGS sequence"/>
</dbReference>
<dbReference type="InterPro" id="IPR055170">
    <property type="entry name" value="GFO_IDH_MocA-like_dom"/>
</dbReference>
<evidence type="ECO:0000259" key="2">
    <source>
        <dbReference type="Pfam" id="PF01408"/>
    </source>
</evidence>
<feature type="domain" description="GFO/IDH/MocA-like oxidoreductase" evidence="3">
    <location>
        <begin position="140"/>
        <end position="251"/>
    </location>
</feature>
<dbReference type="Pfam" id="PF22725">
    <property type="entry name" value="GFO_IDH_MocA_C3"/>
    <property type="match status" value="1"/>
</dbReference>
<protein>
    <recommendedName>
        <fullName evidence="6">Gfo/Idh/MocA-like oxidoreductase N-terminal domain-containing protein</fullName>
    </recommendedName>
</protein>
<dbReference type="InterPro" id="IPR000683">
    <property type="entry name" value="Gfo/Idh/MocA-like_OxRdtase_N"/>
</dbReference>
<name>A0A812U9Y2_SYMPI</name>